<gene>
    <name evidence="1" type="ORF">F4554_006002</name>
</gene>
<accession>A0A852ZK54</accession>
<protein>
    <submittedName>
        <fullName evidence="1">Uncharacterized protein</fullName>
    </submittedName>
</protein>
<dbReference type="Proteomes" id="UP000579605">
    <property type="component" value="Unassembled WGS sequence"/>
</dbReference>
<sequence>MAGTTCTHPAPVESNTVIATAARLAMLRECRLSGDDTQTTWSESRDA</sequence>
<dbReference type="EMBL" id="JACBZH010000001">
    <property type="protein sequence ID" value="NYH93364.1"/>
    <property type="molecule type" value="Genomic_DNA"/>
</dbReference>
<keyword evidence="2" id="KW-1185">Reference proteome</keyword>
<proteinExistence type="predicted"/>
<dbReference type="AlphaFoldDB" id="A0A852ZK54"/>
<organism evidence="1 2">
    <name type="scientific">Actinopolymorpha rutila</name>
    <dbReference type="NCBI Taxonomy" id="446787"/>
    <lineage>
        <taxon>Bacteria</taxon>
        <taxon>Bacillati</taxon>
        <taxon>Actinomycetota</taxon>
        <taxon>Actinomycetes</taxon>
        <taxon>Propionibacteriales</taxon>
        <taxon>Actinopolymorphaceae</taxon>
        <taxon>Actinopolymorpha</taxon>
    </lineage>
</organism>
<reference evidence="1 2" key="1">
    <citation type="submission" date="2020-07" db="EMBL/GenBank/DDBJ databases">
        <title>Sequencing the genomes of 1000 actinobacteria strains.</title>
        <authorList>
            <person name="Klenk H.-P."/>
        </authorList>
    </citation>
    <scope>NUCLEOTIDE SEQUENCE [LARGE SCALE GENOMIC DNA]</scope>
    <source>
        <strain evidence="1 2">DSM 18448</strain>
    </source>
</reference>
<evidence type="ECO:0000313" key="1">
    <source>
        <dbReference type="EMBL" id="NYH93364.1"/>
    </source>
</evidence>
<evidence type="ECO:0000313" key="2">
    <source>
        <dbReference type="Proteomes" id="UP000579605"/>
    </source>
</evidence>
<comment type="caution">
    <text evidence="1">The sequence shown here is derived from an EMBL/GenBank/DDBJ whole genome shotgun (WGS) entry which is preliminary data.</text>
</comment>
<name>A0A852ZK54_9ACTN</name>